<evidence type="ECO:0000256" key="5">
    <source>
        <dbReference type="ARBA" id="ARBA00023186"/>
    </source>
</evidence>
<dbReference type="GO" id="GO:0005829">
    <property type="term" value="C:cytosol"/>
    <property type="evidence" value="ECO:0007669"/>
    <property type="project" value="UniProtKB-SubCell"/>
</dbReference>
<evidence type="ECO:0000256" key="1">
    <source>
        <dbReference type="ARBA" id="ARBA00004514"/>
    </source>
</evidence>
<evidence type="ECO:0000313" key="8">
    <source>
        <dbReference type="Proteomes" id="UP000599523"/>
    </source>
</evidence>
<dbReference type="Gene3D" id="1.20.120.340">
    <property type="entry name" value="Flagellar protein FliS"/>
    <property type="match status" value="1"/>
</dbReference>
<comment type="similarity">
    <text evidence="2 6">Belongs to the FliS family.</text>
</comment>
<organism evidence="7 8">
    <name type="scientific">Azoarcus taiwanensis</name>
    <dbReference type="NCBI Taxonomy" id="666964"/>
    <lineage>
        <taxon>Bacteria</taxon>
        <taxon>Pseudomonadati</taxon>
        <taxon>Pseudomonadota</taxon>
        <taxon>Betaproteobacteria</taxon>
        <taxon>Rhodocyclales</taxon>
        <taxon>Zoogloeaceae</taxon>
        <taxon>Azoarcus</taxon>
    </lineage>
</organism>
<evidence type="ECO:0000256" key="2">
    <source>
        <dbReference type="ARBA" id="ARBA00008787"/>
    </source>
</evidence>
<gene>
    <name evidence="7" type="primary">fliS</name>
    <name evidence="7" type="ORF">GPA21_14990</name>
</gene>
<dbReference type="SUPFAM" id="SSF101116">
    <property type="entry name" value="Flagellar export chaperone FliS"/>
    <property type="match status" value="1"/>
</dbReference>
<evidence type="ECO:0000256" key="6">
    <source>
        <dbReference type="PIRNR" id="PIRNR039090"/>
    </source>
</evidence>
<evidence type="ECO:0000313" key="7">
    <source>
        <dbReference type="EMBL" id="NMG04261.1"/>
    </source>
</evidence>
<accession>A0A972FL32</accession>
<dbReference type="CDD" id="cd16098">
    <property type="entry name" value="FliS"/>
    <property type="match status" value="1"/>
</dbReference>
<dbReference type="InterPro" id="IPR003713">
    <property type="entry name" value="FliS"/>
</dbReference>
<dbReference type="NCBIfam" id="TIGR00208">
    <property type="entry name" value="fliS"/>
    <property type="match status" value="1"/>
</dbReference>
<evidence type="ECO:0000256" key="4">
    <source>
        <dbReference type="ARBA" id="ARBA00022795"/>
    </source>
</evidence>
<keyword evidence="7" id="KW-0966">Cell projection</keyword>
<keyword evidence="3 6" id="KW-0963">Cytoplasm</keyword>
<evidence type="ECO:0000256" key="3">
    <source>
        <dbReference type="ARBA" id="ARBA00022490"/>
    </source>
</evidence>
<proteinExistence type="inferred from homology"/>
<keyword evidence="8" id="KW-1185">Reference proteome</keyword>
<dbReference type="Pfam" id="PF02561">
    <property type="entry name" value="FliS"/>
    <property type="match status" value="1"/>
</dbReference>
<keyword evidence="7" id="KW-0969">Cilium</keyword>
<comment type="caution">
    <text evidence="7">The sequence shown here is derived from an EMBL/GenBank/DDBJ whole genome shotgun (WGS) entry which is preliminary data.</text>
</comment>
<dbReference type="PANTHER" id="PTHR34773:SF1">
    <property type="entry name" value="FLAGELLAR SECRETION CHAPERONE FLIS"/>
    <property type="match status" value="1"/>
</dbReference>
<dbReference type="GO" id="GO:0071973">
    <property type="term" value="P:bacterial-type flagellum-dependent cell motility"/>
    <property type="evidence" value="ECO:0007669"/>
    <property type="project" value="TreeGrafter"/>
</dbReference>
<keyword evidence="4 6" id="KW-1005">Bacterial flagellum biogenesis</keyword>
<keyword evidence="7" id="KW-0282">Flagellum</keyword>
<dbReference type="RefSeq" id="WP_168988939.1">
    <property type="nucleotide sequence ID" value="NZ_CAWPHM010000007.1"/>
</dbReference>
<dbReference type="InterPro" id="IPR036584">
    <property type="entry name" value="FliS_sf"/>
</dbReference>
<dbReference type="PANTHER" id="PTHR34773">
    <property type="entry name" value="FLAGELLAR SECRETION CHAPERONE FLIS"/>
    <property type="match status" value="1"/>
</dbReference>
<reference evidence="7" key="1">
    <citation type="submission" date="2019-12" db="EMBL/GenBank/DDBJ databases">
        <title>Comparative genomics gives insights into the taxonomy of the Azoarcus-Aromatoleum group and reveals separate origins of nif in the plant-associated Azoarcus and non-plant-associated Aromatoleum sub-groups.</title>
        <authorList>
            <person name="Lafos M."/>
            <person name="Maluk M."/>
            <person name="Batista M."/>
            <person name="Junghare M."/>
            <person name="Carmona M."/>
            <person name="Faoro H."/>
            <person name="Cruz L.M."/>
            <person name="Battistoni F."/>
            <person name="De Souza E."/>
            <person name="Pedrosa F."/>
            <person name="Chen W.-M."/>
            <person name="Poole P.S."/>
            <person name="Dixon R.A."/>
            <person name="James E.K."/>
        </authorList>
    </citation>
    <scope>NUCLEOTIDE SEQUENCE</scope>
    <source>
        <strain evidence="7">NSC3</strain>
    </source>
</reference>
<dbReference type="PIRSF" id="PIRSF039090">
    <property type="entry name" value="Flis"/>
    <property type="match status" value="1"/>
</dbReference>
<dbReference type="AlphaFoldDB" id="A0A972FL32"/>
<protein>
    <recommendedName>
        <fullName evidence="6">Flagellar secretion chaperone FliS</fullName>
    </recommendedName>
</protein>
<dbReference type="GO" id="GO:0044780">
    <property type="term" value="P:bacterial-type flagellum assembly"/>
    <property type="evidence" value="ECO:0007669"/>
    <property type="project" value="InterPro"/>
</dbReference>
<name>A0A972FL32_9RHOO</name>
<dbReference type="EMBL" id="WTVM01000106">
    <property type="protein sequence ID" value="NMG04261.1"/>
    <property type="molecule type" value="Genomic_DNA"/>
</dbReference>
<keyword evidence="5" id="KW-0143">Chaperone</keyword>
<sequence length="133" mass="14237">MFSSMKNSVAAYEQVGLDMVVETADPHRLIQMLFEGASAALATAKYAMENGNTASKGAAISKAIDIISNGLDASLDTEQGGELAERLSSLYQYMASRLLWANLKNDVAALTEVQGLISELQDAWNQIKPNVPG</sequence>
<dbReference type="Proteomes" id="UP000599523">
    <property type="component" value="Unassembled WGS sequence"/>
</dbReference>
<comment type="subcellular location">
    <subcellularLocation>
        <location evidence="1 6">Cytoplasm</location>
        <location evidence="1 6">Cytosol</location>
    </subcellularLocation>
</comment>